<dbReference type="AlphaFoldDB" id="A0A420DJI2"/>
<feature type="domain" description="Lysozyme inhibitor LprI-like N-terminal" evidence="2">
    <location>
        <begin position="36"/>
        <end position="127"/>
    </location>
</feature>
<comment type="caution">
    <text evidence="3">The sequence shown here is derived from an EMBL/GenBank/DDBJ whole genome shotgun (WGS) entry which is preliminary data.</text>
</comment>
<dbReference type="InterPro" id="IPR009739">
    <property type="entry name" value="LprI-like_N"/>
</dbReference>
<dbReference type="EMBL" id="RAQK01000002">
    <property type="protein sequence ID" value="RKE94377.1"/>
    <property type="molecule type" value="Genomic_DNA"/>
</dbReference>
<accession>A0A420DJI2</accession>
<dbReference type="OrthoDB" id="7340239at2"/>
<reference evidence="3 4" key="1">
    <citation type="submission" date="2018-09" db="EMBL/GenBank/DDBJ databases">
        <title>Genomic Encyclopedia of Archaeal and Bacterial Type Strains, Phase II (KMG-II): from individual species to whole genera.</title>
        <authorList>
            <person name="Goeker M."/>
        </authorList>
    </citation>
    <scope>NUCLEOTIDE SEQUENCE [LARGE SCALE GENOMIC DNA]</scope>
    <source>
        <strain evidence="3 4">DSM 11458</strain>
    </source>
</reference>
<dbReference type="Gene3D" id="1.20.1270.180">
    <property type="match status" value="1"/>
</dbReference>
<evidence type="ECO:0000313" key="4">
    <source>
        <dbReference type="Proteomes" id="UP000284407"/>
    </source>
</evidence>
<evidence type="ECO:0000256" key="1">
    <source>
        <dbReference type="SAM" id="SignalP"/>
    </source>
</evidence>
<dbReference type="STRING" id="1443111.Z949_971"/>
<gene>
    <name evidence="3" type="ORF">C8N30_3502</name>
</gene>
<feature type="chain" id="PRO_5019465437" evidence="1">
    <location>
        <begin position="31"/>
        <end position="133"/>
    </location>
</feature>
<feature type="signal peptide" evidence="1">
    <location>
        <begin position="1"/>
        <end position="30"/>
    </location>
</feature>
<dbReference type="Proteomes" id="UP000284407">
    <property type="component" value="Unassembled WGS sequence"/>
</dbReference>
<evidence type="ECO:0000313" key="3">
    <source>
        <dbReference type="EMBL" id="RKE94377.1"/>
    </source>
</evidence>
<evidence type="ECO:0000259" key="2">
    <source>
        <dbReference type="Pfam" id="PF07007"/>
    </source>
</evidence>
<proteinExistence type="predicted"/>
<keyword evidence="1" id="KW-0732">Signal</keyword>
<sequence>MAFPPSKWLYSALRAAAVCVAVVAAAPLKAQSEPSCDAATTQQEMNDCTAQAYGTADDALNDAWKSAREFGEAIGQGEALLIAQRTWLAYRDAACSAHASPYEGGSLHGMIEMNCKTTLTEERTRMLFEFNAY</sequence>
<name>A0A420DJI2_9RHOB</name>
<organism evidence="3 4">
    <name type="scientific">Sulfitobacter guttiformis</name>
    <dbReference type="NCBI Taxonomy" id="74349"/>
    <lineage>
        <taxon>Bacteria</taxon>
        <taxon>Pseudomonadati</taxon>
        <taxon>Pseudomonadota</taxon>
        <taxon>Alphaproteobacteria</taxon>
        <taxon>Rhodobacterales</taxon>
        <taxon>Roseobacteraceae</taxon>
        <taxon>Sulfitobacter</taxon>
    </lineage>
</organism>
<protein>
    <submittedName>
        <fullName evidence="3">Uncharacterized protein YecT (DUF1311 family)</fullName>
    </submittedName>
</protein>
<dbReference type="PANTHER" id="PTHR39176">
    <property type="entry name" value="PERIPLASMIC PROTEIN-RELATED"/>
    <property type="match status" value="1"/>
</dbReference>
<dbReference type="RefSeq" id="WP_025061588.1">
    <property type="nucleotide sequence ID" value="NZ_RAQK01000002.1"/>
</dbReference>
<keyword evidence="4" id="KW-1185">Reference proteome</keyword>
<dbReference type="Pfam" id="PF07007">
    <property type="entry name" value="LprI"/>
    <property type="match status" value="1"/>
</dbReference>
<dbReference type="PANTHER" id="PTHR39176:SF1">
    <property type="entry name" value="PERIPLASMIC PROTEIN"/>
    <property type="match status" value="1"/>
</dbReference>